<evidence type="ECO:0000256" key="1">
    <source>
        <dbReference type="SAM" id="SignalP"/>
    </source>
</evidence>
<dbReference type="AlphaFoldDB" id="A0A1G7EG26"/>
<feature type="chain" id="PRO_5011449367" evidence="1">
    <location>
        <begin position="23"/>
        <end position="397"/>
    </location>
</feature>
<protein>
    <submittedName>
        <fullName evidence="3">Outer membrane protein assembly factor BamB, contains PQQ-like beta-propeller repeat</fullName>
    </submittedName>
</protein>
<feature type="domain" description="Pyrrolo-quinoline quinone repeat" evidence="2">
    <location>
        <begin position="59"/>
        <end position="273"/>
    </location>
</feature>
<dbReference type="InterPro" id="IPR011047">
    <property type="entry name" value="Quinoprotein_ADH-like_sf"/>
</dbReference>
<dbReference type="InterPro" id="IPR015943">
    <property type="entry name" value="WD40/YVTN_repeat-like_dom_sf"/>
</dbReference>
<dbReference type="PANTHER" id="PTHR34512">
    <property type="entry name" value="CELL SURFACE PROTEIN"/>
    <property type="match status" value="1"/>
</dbReference>
<evidence type="ECO:0000313" key="4">
    <source>
        <dbReference type="Proteomes" id="UP000198972"/>
    </source>
</evidence>
<feature type="signal peptide" evidence="1">
    <location>
        <begin position="1"/>
        <end position="22"/>
    </location>
</feature>
<proteinExistence type="predicted"/>
<dbReference type="SUPFAM" id="SSF50998">
    <property type="entry name" value="Quinoprotein alcohol dehydrogenase-like"/>
    <property type="match status" value="1"/>
</dbReference>
<dbReference type="PROSITE" id="PS51257">
    <property type="entry name" value="PROKAR_LIPOPROTEIN"/>
    <property type="match status" value="1"/>
</dbReference>
<dbReference type="InterPro" id="IPR018391">
    <property type="entry name" value="PQQ_b-propeller_rpt"/>
</dbReference>
<dbReference type="PANTHER" id="PTHR34512:SF30">
    <property type="entry name" value="OUTER MEMBRANE PROTEIN ASSEMBLY FACTOR BAMB"/>
    <property type="match status" value="1"/>
</dbReference>
<evidence type="ECO:0000259" key="2">
    <source>
        <dbReference type="Pfam" id="PF13360"/>
    </source>
</evidence>
<name>A0A1G7EG26_9BACL</name>
<keyword evidence="1" id="KW-0732">Signal</keyword>
<reference evidence="3 4" key="1">
    <citation type="submission" date="2016-10" db="EMBL/GenBank/DDBJ databases">
        <authorList>
            <person name="de Groot N.N."/>
        </authorList>
    </citation>
    <scope>NUCLEOTIDE SEQUENCE [LARGE SCALE GENOMIC DNA]</scope>
    <source>
        <strain evidence="3 4">DSM 28129</strain>
    </source>
</reference>
<dbReference type="Pfam" id="PF13360">
    <property type="entry name" value="PQQ_2"/>
    <property type="match status" value="2"/>
</dbReference>
<dbReference type="Gene3D" id="2.130.10.10">
    <property type="entry name" value="YVTN repeat-like/Quinoprotein amine dehydrogenase"/>
    <property type="match status" value="2"/>
</dbReference>
<dbReference type="STRING" id="670482.SAMN04488542_101190"/>
<feature type="domain" description="Pyrrolo-quinoline quinone repeat" evidence="2">
    <location>
        <begin position="348"/>
        <end position="396"/>
    </location>
</feature>
<accession>A0A1G7EG26</accession>
<organism evidence="3 4">
    <name type="scientific">Fontibacillus panacisegetis</name>
    <dbReference type="NCBI Taxonomy" id="670482"/>
    <lineage>
        <taxon>Bacteria</taxon>
        <taxon>Bacillati</taxon>
        <taxon>Bacillota</taxon>
        <taxon>Bacilli</taxon>
        <taxon>Bacillales</taxon>
        <taxon>Paenibacillaceae</taxon>
        <taxon>Fontibacillus</taxon>
    </lineage>
</organism>
<gene>
    <name evidence="3" type="ORF">SAMN04488542_101190</name>
</gene>
<dbReference type="SMART" id="SM00564">
    <property type="entry name" value="PQQ"/>
    <property type="match status" value="7"/>
</dbReference>
<sequence length="397" mass="43374">MRKWFIITCLALAVAVTGCTQGGNEGTEKFQGTYSFRSDLANTGIIHTAGLPNLKGEKWSLQLENKIHSSPILADGILYFGDEVGQFYAISANNGKIIWQQAFAGKIRATAAVYENELYFTDTTSTLYAIDKTNGEVKWKKQLDDSLSSGAFTDPWDYYISSPTIDQDVIYVGGEGPFFYALSRLDGSIIWEHETPMLFVHSKAAIADGKVFISDMTGVVAALDQKTGEPIWSQDYGAVQSSIAYKDGILYFGSRDQNAYAVDAQTGEIKWSYLTSGGSWVSSSAAVNDEYIAIGSSDSKFVHVFDPATGKSKFDFNAGSRVFGSPVIVDDIMYFGTAFTDKTVNKAGIDAFYAVDLKTGKEKWRFAEAHSPILSTPVVADGVVFFTTQDGHVYALK</sequence>
<dbReference type="Proteomes" id="UP000198972">
    <property type="component" value="Unassembled WGS sequence"/>
</dbReference>
<dbReference type="EMBL" id="FNBG01000001">
    <property type="protein sequence ID" value="SDE62557.1"/>
    <property type="molecule type" value="Genomic_DNA"/>
</dbReference>
<evidence type="ECO:0000313" key="3">
    <source>
        <dbReference type="EMBL" id="SDE62557.1"/>
    </source>
</evidence>
<dbReference type="InterPro" id="IPR002372">
    <property type="entry name" value="PQQ_rpt_dom"/>
</dbReference>
<dbReference type="RefSeq" id="WP_175471260.1">
    <property type="nucleotide sequence ID" value="NZ_FNBG01000001.1"/>
</dbReference>
<keyword evidence="4" id="KW-1185">Reference proteome</keyword>